<organism evidence="2 3">
    <name type="scientific">Plasmopara halstedii</name>
    <name type="common">Downy mildew of sunflower</name>
    <dbReference type="NCBI Taxonomy" id="4781"/>
    <lineage>
        <taxon>Eukaryota</taxon>
        <taxon>Sar</taxon>
        <taxon>Stramenopiles</taxon>
        <taxon>Oomycota</taxon>
        <taxon>Peronosporomycetes</taxon>
        <taxon>Peronosporales</taxon>
        <taxon>Peronosporaceae</taxon>
        <taxon>Plasmopara</taxon>
    </lineage>
</organism>
<reference evidence="3" key="1">
    <citation type="submission" date="2014-09" db="EMBL/GenBank/DDBJ databases">
        <authorList>
            <person name="Sharma Rahul"/>
            <person name="Thines Marco"/>
        </authorList>
    </citation>
    <scope>NUCLEOTIDE SEQUENCE [LARGE SCALE GENOMIC DNA]</scope>
</reference>
<feature type="coiled-coil region" evidence="1">
    <location>
        <begin position="22"/>
        <end position="119"/>
    </location>
</feature>
<feature type="coiled-coil region" evidence="1">
    <location>
        <begin position="445"/>
        <end position="486"/>
    </location>
</feature>
<protein>
    <submittedName>
        <fullName evidence="2">Uncharacterized protein</fullName>
    </submittedName>
</protein>
<proteinExistence type="predicted"/>
<dbReference type="InterPro" id="IPR032675">
    <property type="entry name" value="LRR_dom_sf"/>
</dbReference>
<dbReference type="OMA" id="LELRECW"/>
<evidence type="ECO:0000313" key="3">
    <source>
        <dbReference type="Proteomes" id="UP000054928"/>
    </source>
</evidence>
<accession>A0A0P1AGN8</accession>
<dbReference type="SUPFAM" id="SSF52047">
    <property type="entry name" value="RNI-like"/>
    <property type="match status" value="1"/>
</dbReference>
<sequence>MLDELVEANVEEVEQEGDLCDSNAVQTRIQQLKERIAKLDDSSQVLKLLAEEQAAEINAKEVLLTRKSEHVDELLEQIKKLNLKFDPKCVESQTPELEMQQLNAHINELREQVKQNEEAFSMVCAALTAREKLMSQKDDELSTAIIIEKELRKEVGQQQAIIRRLEKTVEDLQPQKVDACLSPRSFRENQLIRLRDEAIDAKTREVWLLSGQYDRLRVQLGEQESALERLQINVTSKENDLMQQQRKINRLEAEIETLQAGLSQAEGCEKAINIATTQNAKLLKTLEASELVVDDLKSRLDVKERECEQLRTSLREYTKRSAESEVEVLNKTMQAEGKILLVNGLQEKARREREMMQKELFVSNSNYQMEIEKLQGELVMRRNKQYELTLQLQIIESQLHEAIVCRESADEQLLACQCQIREFERVLQDSFEWKKKIEKEMALEKTNAAKQVEEQRKMLATEKRELAKLQRQHEEVKEQLDKRFAQDKQRELLILDTKQLLSAQEALSSKKKGRINDNNKGVEFESEARIAVKLKKDRSENQLEALRQQTESNVRKYADKKRQIHEKKQRLKKEFSDLLTEFRAVQSAKSKLVRKYTDVLGKATSNCFLGIFDLRKCWLVDDDLPPILSLLGSKEYERQLQRVDLRCNRLTSEGMGRILVLVKKMVLNLASQTTNMIREVDLRRNYVSLDGIRLIAKGLESLIPDKNNTRRTGEIELKSVAVTKDGRIEVYAVGSVNSNRFLKPICENLDIEPQVPILVVDVSENLDAEWLFADSKLYQADSRSKDLNISSEGKFPRL</sequence>
<evidence type="ECO:0000256" key="1">
    <source>
        <dbReference type="SAM" id="Coils"/>
    </source>
</evidence>
<name>A0A0P1AGN8_PLAHL</name>
<evidence type="ECO:0000313" key="2">
    <source>
        <dbReference type="EMBL" id="CEG39756.1"/>
    </source>
</evidence>
<dbReference type="OrthoDB" id="120976at2759"/>
<keyword evidence="1" id="KW-0175">Coiled coil</keyword>
<keyword evidence="3" id="KW-1185">Reference proteome</keyword>
<feature type="coiled-coil region" evidence="1">
    <location>
        <begin position="213"/>
        <end position="327"/>
    </location>
</feature>
<dbReference type="RefSeq" id="XP_024576125.1">
    <property type="nucleotide sequence ID" value="XM_024725338.1"/>
</dbReference>
<dbReference type="GeneID" id="36405047"/>
<dbReference type="AlphaFoldDB" id="A0A0P1AGN8"/>
<dbReference type="EMBL" id="CCYD01000442">
    <property type="protein sequence ID" value="CEG39756.1"/>
    <property type="molecule type" value="Genomic_DNA"/>
</dbReference>
<feature type="coiled-coil region" evidence="1">
    <location>
        <begin position="529"/>
        <end position="581"/>
    </location>
</feature>
<dbReference type="Proteomes" id="UP000054928">
    <property type="component" value="Unassembled WGS sequence"/>
</dbReference>
<dbReference type="Gene3D" id="3.80.10.10">
    <property type="entry name" value="Ribonuclease Inhibitor"/>
    <property type="match status" value="1"/>
</dbReference>
<dbReference type="STRING" id="4781.A0A0P1AGN8"/>